<dbReference type="PANTHER" id="PTHR30055">
    <property type="entry name" value="HTH-TYPE TRANSCRIPTIONAL REGULATOR RUTR"/>
    <property type="match status" value="1"/>
</dbReference>
<dbReference type="PANTHER" id="PTHR30055:SF222">
    <property type="entry name" value="REGULATORY PROTEIN"/>
    <property type="match status" value="1"/>
</dbReference>
<evidence type="ECO:0000259" key="3">
    <source>
        <dbReference type="PROSITE" id="PS50977"/>
    </source>
</evidence>
<dbReference type="Proteomes" id="UP000216024">
    <property type="component" value="Unassembled WGS sequence"/>
</dbReference>
<keyword evidence="1 2" id="KW-0238">DNA-binding</keyword>
<dbReference type="EMBL" id="NIBG01000013">
    <property type="protein sequence ID" value="PAB58627.1"/>
    <property type="molecule type" value="Genomic_DNA"/>
</dbReference>
<dbReference type="GO" id="GO:0003677">
    <property type="term" value="F:DNA binding"/>
    <property type="evidence" value="ECO:0007669"/>
    <property type="project" value="UniProtKB-UniRule"/>
</dbReference>
<feature type="domain" description="HTH tetR-type" evidence="3">
    <location>
        <begin position="1"/>
        <end position="61"/>
    </location>
</feature>
<dbReference type="InterPro" id="IPR001647">
    <property type="entry name" value="HTH_TetR"/>
</dbReference>
<dbReference type="InterPro" id="IPR009057">
    <property type="entry name" value="Homeodomain-like_sf"/>
</dbReference>
<dbReference type="InterPro" id="IPR036271">
    <property type="entry name" value="Tet_transcr_reg_TetR-rel_C_sf"/>
</dbReference>
<evidence type="ECO:0000256" key="2">
    <source>
        <dbReference type="PROSITE-ProRule" id="PRU00335"/>
    </source>
</evidence>
<evidence type="ECO:0000313" key="4">
    <source>
        <dbReference type="EMBL" id="PAB58627.1"/>
    </source>
</evidence>
<keyword evidence="5" id="KW-1185">Reference proteome</keyword>
<sequence>MDKKEMIMEAALRLFNEFGFHGTPTSKIAKEAGVSNGTLFNYFSTKEELINTLYLEHITGCRDCVFKELNKDLSVKETMKYLWANAIRWHLKRPEMFKFMEQFAHSPYINNIGKEKKEELFRFAHGLVDKGISHGMFRYKNTKLICCCMEGALSHTTRYLLENENEDMDDVIEESFNMLWQGIGL</sequence>
<dbReference type="InterPro" id="IPR050109">
    <property type="entry name" value="HTH-type_TetR-like_transc_reg"/>
</dbReference>
<dbReference type="AlphaFoldDB" id="A0A267MGN5"/>
<dbReference type="Pfam" id="PF16295">
    <property type="entry name" value="TetR_C_10"/>
    <property type="match status" value="1"/>
</dbReference>
<evidence type="ECO:0000256" key="1">
    <source>
        <dbReference type="ARBA" id="ARBA00023125"/>
    </source>
</evidence>
<dbReference type="InterPro" id="IPR032551">
    <property type="entry name" value="BscR_C"/>
</dbReference>
<dbReference type="OrthoDB" id="9812993at2"/>
<dbReference type="GO" id="GO:0006355">
    <property type="term" value="P:regulation of DNA-templated transcription"/>
    <property type="evidence" value="ECO:0007669"/>
    <property type="project" value="UniProtKB-ARBA"/>
</dbReference>
<dbReference type="PROSITE" id="PS50977">
    <property type="entry name" value="HTH_TETR_2"/>
    <property type="match status" value="1"/>
</dbReference>
<gene>
    <name evidence="4" type="ORF">CCE28_14185</name>
</gene>
<dbReference type="SUPFAM" id="SSF48498">
    <property type="entry name" value="Tetracyclin repressor-like, C-terminal domain"/>
    <property type="match status" value="1"/>
</dbReference>
<dbReference type="Gene3D" id="1.10.357.10">
    <property type="entry name" value="Tetracycline Repressor, domain 2"/>
    <property type="match status" value="1"/>
</dbReference>
<reference evidence="4 5" key="1">
    <citation type="submission" date="2017-06" db="EMBL/GenBank/DDBJ databases">
        <title>Draft genome sequence of anaerobic fermentative bacterium Anaeromicrobium sediminis DY2726D isolated from West Pacific Ocean sediments.</title>
        <authorList>
            <person name="Zeng X."/>
        </authorList>
    </citation>
    <scope>NUCLEOTIDE SEQUENCE [LARGE SCALE GENOMIC DNA]</scope>
    <source>
        <strain evidence="4 5">DY2726D</strain>
    </source>
</reference>
<dbReference type="Pfam" id="PF00440">
    <property type="entry name" value="TetR_N"/>
    <property type="match status" value="1"/>
</dbReference>
<organism evidence="4 5">
    <name type="scientific">Anaeromicrobium sediminis</name>
    <dbReference type="NCBI Taxonomy" id="1478221"/>
    <lineage>
        <taxon>Bacteria</taxon>
        <taxon>Bacillati</taxon>
        <taxon>Bacillota</taxon>
        <taxon>Clostridia</taxon>
        <taxon>Peptostreptococcales</taxon>
        <taxon>Thermotaleaceae</taxon>
        <taxon>Anaeromicrobium</taxon>
    </lineage>
</organism>
<feature type="DNA-binding region" description="H-T-H motif" evidence="2">
    <location>
        <begin position="24"/>
        <end position="43"/>
    </location>
</feature>
<dbReference type="SUPFAM" id="SSF46689">
    <property type="entry name" value="Homeodomain-like"/>
    <property type="match status" value="1"/>
</dbReference>
<protein>
    <recommendedName>
        <fullName evidence="3">HTH tetR-type domain-containing protein</fullName>
    </recommendedName>
</protein>
<proteinExistence type="predicted"/>
<accession>A0A267MGN5</accession>
<comment type="caution">
    <text evidence="4">The sequence shown here is derived from an EMBL/GenBank/DDBJ whole genome shotgun (WGS) entry which is preliminary data.</text>
</comment>
<dbReference type="PRINTS" id="PR00455">
    <property type="entry name" value="HTHTETR"/>
</dbReference>
<dbReference type="RefSeq" id="WP_095134392.1">
    <property type="nucleotide sequence ID" value="NZ_NIBG01000013.1"/>
</dbReference>
<evidence type="ECO:0000313" key="5">
    <source>
        <dbReference type="Proteomes" id="UP000216024"/>
    </source>
</evidence>
<name>A0A267MGN5_9FIRM</name>